<name>A0A3N4ITG1_9PEZI</name>
<feature type="non-terminal residue" evidence="1">
    <location>
        <position position="1"/>
    </location>
</feature>
<accession>A0A3N4ITG1</accession>
<evidence type="ECO:0000313" key="1">
    <source>
        <dbReference type="EMBL" id="RPA89463.1"/>
    </source>
</evidence>
<dbReference type="EMBL" id="ML120578">
    <property type="protein sequence ID" value="RPA89463.1"/>
    <property type="molecule type" value="Genomic_DNA"/>
</dbReference>
<dbReference type="OrthoDB" id="2649667at2759"/>
<dbReference type="Proteomes" id="UP000276215">
    <property type="component" value="Unassembled WGS sequence"/>
</dbReference>
<keyword evidence="2" id="KW-1185">Reference proteome</keyword>
<sequence length="59" mass="7118">ITLYKEPIVRQLSYARLNHIYSSTRIRMEHAFRILKVYWRSLHYGLSSYIGHNIDGDHK</sequence>
<dbReference type="AlphaFoldDB" id="A0A3N4ITG1"/>
<reference evidence="1 2" key="1">
    <citation type="journal article" date="2018" name="Nat. Ecol. Evol.">
        <title>Pezizomycetes genomes reveal the molecular basis of ectomycorrhizal truffle lifestyle.</title>
        <authorList>
            <person name="Murat C."/>
            <person name="Payen T."/>
            <person name="Noel B."/>
            <person name="Kuo A."/>
            <person name="Morin E."/>
            <person name="Chen J."/>
            <person name="Kohler A."/>
            <person name="Krizsan K."/>
            <person name="Balestrini R."/>
            <person name="Da Silva C."/>
            <person name="Montanini B."/>
            <person name="Hainaut M."/>
            <person name="Levati E."/>
            <person name="Barry K.W."/>
            <person name="Belfiori B."/>
            <person name="Cichocki N."/>
            <person name="Clum A."/>
            <person name="Dockter R.B."/>
            <person name="Fauchery L."/>
            <person name="Guy J."/>
            <person name="Iotti M."/>
            <person name="Le Tacon F."/>
            <person name="Lindquist E.A."/>
            <person name="Lipzen A."/>
            <person name="Malagnac F."/>
            <person name="Mello A."/>
            <person name="Molinier V."/>
            <person name="Miyauchi S."/>
            <person name="Poulain J."/>
            <person name="Riccioni C."/>
            <person name="Rubini A."/>
            <person name="Sitrit Y."/>
            <person name="Splivallo R."/>
            <person name="Traeger S."/>
            <person name="Wang M."/>
            <person name="Zifcakova L."/>
            <person name="Wipf D."/>
            <person name="Zambonelli A."/>
            <person name="Paolocci F."/>
            <person name="Nowrousian M."/>
            <person name="Ottonello S."/>
            <person name="Baldrian P."/>
            <person name="Spatafora J.W."/>
            <person name="Henrissat B."/>
            <person name="Nagy L.G."/>
            <person name="Aury J.M."/>
            <person name="Wincker P."/>
            <person name="Grigoriev I.V."/>
            <person name="Bonfante P."/>
            <person name="Martin F.M."/>
        </authorList>
    </citation>
    <scope>NUCLEOTIDE SEQUENCE [LARGE SCALE GENOMIC DNA]</scope>
    <source>
        <strain evidence="1 2">120613-1</strain>
    </source>
</reference>
<protein>
    <submittedName>
        <fullName evidence="1">Uncharacterized protein</fullName>
    </submittedName>
</protein>
<gene>
    <name evidence="1" type="ORF">L873DRAFT_1721697</name>
</gene>
<proteinExistence type="predicted"/>
<evidence type="ECO:0000313" key="2">
    <source>
        <dbReference type="Proteomes" id="UP000276215"/>
    </source>
</evidence>
<organism evidence="1 2">
    <name type="scientific">Choiromyces venosus 120613-1</name>
    <dbReference type="NCBI Taxonomy" id="1336337"/>
    <lineage>
        <taxon>Eukaryota</taxon>
        <taxon>Fungi</taxon>
        <taxon>Dikarya</taxon>
        <taxon>Ascomycota</taxon>
        <taxon>Pezizomycotina</taxon>
        <taxon>Pezizomycetes</taxon>
        <taxon>Pezizales</taxon>
        <taxon>Tuberaceae</taxon>
        <taxon>Choiromyces</taxon>
    </lineage>
</organism>